<dbReference type="InterPro" id="IPR013785">
    <property type="entry name" value="Aldolase_TIM"/>
</dbReference>
<dbReference type="GeneID" id="25738854"/>
<dbReference type="Proteomes" id="UP000054498">
    <property type="component" value="Unassembled WGS sequence"/>
</dbReference>
<reference evidence="2 3" key="1">
    <citation type="journal article" date="2013" name="BMC Genomics">
        <title>Reconstruction of the lipid metabolism for the microalga Monoraphidium neglectum from its genome sequence reveals characteristics suitable for biofuel production.</title>
        <authorList>
            <person name="Bogen C."/>
            <person name="Al-Dilaimi A."/>
            <person name="Albersmeier A."/>
            <person name="Wichmann J."/>
            <person name="Grundmann M."/>
            <person name="Rupp O."/>
            <person name="Lauersen K.J."/>
            <person name="Blifernez-Klassen O."/>
            <person name="Kalinowski J."/>
            <person name="Goesmann A."/>
            <person name="Mussgnug J.H."/>
            <person name="Kruse O."/>
        </authorList>
    </citation>
    <scope>NUCLEOTIDE SEQUENCE [LARGE SCALE GENOMIC DNA]</scope>
    <source>
        <strain evidence="2 3">SAG 48.87</strain>
    </source>
</reference>
<dbReference type="RefSeq" id="XP_013901002.1">
    <property type="nucleotide sequence ID" value="XM_014045548.1"/>
</dbReference>
<dbReference type="EMBL" id="KK101151">
    <property type="protein sequence ID" value="KIZ01983.1"/>
    <property type="molecule type" value="Genomic_DNA"/>
</dbReference>
<dbReference type="InterPro" id="IPR004352">
    <property type="entry name" value="GH114_TIM-barrel"/>
</dbReference>
<organism evidence="2 3">
    <name type="scientific">Monoraphidium neglectum</name>
    <dbReference type="NCBI Taxonomy" id="145388"/>
    <lineage>
        <taxon>Eukaryota</taxon>
        <taxon>Viridiplantae</taxon>
        <taxon>Chlorophyta</taxon>
        <taxon>core chlorophytes</taxon>
        <taxon>Chlorophyceae</taxon>
        <taxon>CS clade</taxon>
        <taxon>Sphaeropleales</taxon>
        <taxon>Selenastraceae</taxon>
        <taxon>Monoraphidium</taxon>
    </lineage>
</organism>
<dbReference type="Gene3D" id="3.20.20.70">
    <property type="entry name" value="Aldolase class I"/>
    <property type="match status" value="2"/>
</dbReference>
<name>A0A0D2JSJ8_9CHLO</name>
<dbReference type="PANTHER" id="PTHR35273">
    <property type="entry name" value="ALPHA-1,4 POLYGALACTOSAMINIDASE, PUTATIVE (AFU_ORTHOLOGUE AFUA_3G07890)-RELATED"/>
    <property type="match status" value="1"/>
</dbReference>
<feature type="domain" description="Glycoside-hydrolase family GH114 TIM-barrel" evidence="1">
    <location>
        <begin position="1"/>
        <end position="124"/>
    </location>
</feature>
<dbReference type="SUPFAM" id="SSF51445">
    <property type="entry name" value="(Trans)glycosidases"/>
    <property type="match status" value="2"/>
</dbReference>
<dbReference type="PANTHER" id="PTHR35273:SF2">
    <property type="entry name" value="ALPHA-GALACTOSIDASE"/>
    <property type="match status" value="1"/>
</dbReference>
<dbReference type="KEGG" id="mng:MNEG_5978"/>
<dbReference type="STRING" id="145388.A0A0D2JSJ8"/>
<dbReference type="AlphaFoldDB" id="A0A0D2JSJ8"/>
<evidence type="ECO:0000259" key="1">
    <source>
        <dbReference type="Pfam" id="PF03537"/>
    </source>
</evidence>
<accession>A0A0D2JSJ8</accession>
<evidence type="ECO:0000313" key="3">
    <source>
        <dbReference type="Proteomes" id="UP000054498"/>
    </source>
</evidence>
<gene>
    <name evidence="2" type="ORF">MNEG_5978</name>
</gene>
<dbReference type="OrthoDB" id="2108802at2759"/>
<feature type="domain" description="Glycoside-hydrolase family GH114 TIM-barrel" evidence="1">
    <location>
        <begin position="174"/>
        <end position="334"/>
    </location>
</feature>
<keyword evidence="3" id="KW-1185">Reference proteome</keyword>
<dbReference type="InterPro" id="IPR017853">
    <property type="entry name" value="GH"/>
</dbReference>
<dbReference type="Pfam" id="PF03537">
    <property type="entry name" value="Glyco_hydro_114"/>
    <property type="match status" value="2"/>
</dbReference>
<proteinExistence type="predicted"/>
<sequence length="334" mass="36107">MCKSKGFLAVDPDNVDGYSNVNGKGLTAADQLDFNRFLAGEAHKQGVAVGLKNDNDQIAQLVDVFDFFVNEQCHEFDECGTYAPAKAAGKPVYNIEYLAKNFAKGCPQQAAMGIHTSLKNQKLKALPFTRCPNNPWLSLPPSPKPLPSPSSVPNLGPIATSSWWRPKASDNLGWQYMTSAEFIPATMWVSTAKVYVIDLFLNSAATTAAIAAKGGYAVCQFNAGTYEDGQPDSGLFTAADHPKNSWLDIRATNVRSIMQKRLELCKSKGFVAAVPEGLDAYINDNGMGLTAADQLSYNSFLADAAHKLGLAAGLMNDLGQVKQLLSSFDFYINE</sequence>
<protein>
    <recommendedName>
        <fullName evidence="1">Glycoside-hydrolase family GH114 TIM-barrel domain-containing protein</fullName>
    </recommendedName>
</protein>
<evidence type="ECO:0000313" key="2">
    <source>
        <dbReference type="EMBL" id="KIZ01983.1"/>
    </source>
</evidence>